<evidence type="ECO:0000313" key="1">
    <source>
        <dbReference type="EMBL" id="MBK1817531.1"/>
    </source>
</evidence>
<evidence type="ECO:0000313" key="2">
    <source>
        <dbReference type="Proteomes" id="UP000600139"/>
    </source>
</evidence>
<accession>A0A934R7B7</accession>
<proteinExistence type="predicted"/>
<dbReference type="EMBL" id="JAENIK010000012">
    <property type="protein sequence ID" value="MBK1817531.1"/>
    <property type="molecule type" value="Genomic_DNA"/>
</dbReference>
<reference evidence="1" key="1">
    <citation type="submission" date="2021-01" db="EMBL/GenBank/DDBJ databases">
        <title>Modified the classification status of verrucomicrobia.</title>
        <authorList>
            <person name="Feng X."/>
        </authorList>
    </citation>
    <scope>NUCLEOTIDE SEQUENCE</scope>
    <source>
        <strain evidence="1">JCM 18052</strain>
    </source>
</reference>
<dbReference type="Proteomes" id="UP000600139">
    <property type="component" value="Unassembled WGS sequence"/>
</dbReference>
<dbReference type="AlphaFoldDB" id="A0A934R7B7"/>
<organism evidence="1 2">
    <name type="scientific">Luteolibacter yonseiensis</name>
    <dbReference type="NCBI Taxonomy" id="1144680"/>
    <lineage>
        <taxon>Bacteria</taxon>
        <taxon>Pseudomonadati</taxon>
        <taxon>Verrucomicrobiota</taxon>
        <taxon>Verrucomicrobiia</taxon>
        <taxon>Verrucomicrobiales</taxon>
        <taxon>Verrucomicrobiaceae</taxon>
        <taxon>Luteolibacter</taxon>
    </lineage>
</organism>
<protein>
    <submittedName>
        <fullName evidence="1">Uncharacterized protein</fullName>
    </submittedName>
</protein>
<dbReference type="RefSeq" id="WP_200352471.1">
    <property type="nucleotide sequence ID" value="NZ_BAABHZ010000001.1"/>
</dbReference>
<name>A0A934R7B7_9BACT</name>
<gene>
    <name evidence="1" type="ORF">JIN84_18060</name>
</gene>
<comment type="caution">
    <text evidence="1">The sequence shown here is derived from an EMBL/GenBank/DDBJ whole genome shotgun (WGS) entry which is preliminary data.</text>
</comment>
<sequence length="66" mass="7728">MNEPKFQELAKVLVKFPSDEEPCTGYVVKLEWRDSRWIYQISLPDEEIPDGSWDNWAPEEWLSAAG</sequence>
<keyword evidence="2" id="KW-1185">Reference proteome</keyword>